<evidence type="ECO:0000256" key="1">
    <source>
        <dbReference type="SAM" id="Phobius"/>
    </source>
</evidence>
<dbReference type="Proteomes" id="UP000594459">
    <property type="component" value="Chromosome"/>
</dbReference>
<feature type="transmembrane region" description="Helical" evidence="1">
    <location>
        <begin position="37"/>
        <end position="58"/>
    </location>
</feature>
<keyword evidence="1" id="KW-0812">Transmembrane</keyword>
<dbReference type="InterPro" id="IPR010718">
    <property type="entry name" value="DUF1294"/>
</dbReference>
<accession>A0A7S8IUE3</accession>
<dbReference type="EMBL" id="CP064654">
    <property type="protein sequence ID" value="QPC98929.1"/>
    <property type="molecule type" value="Genomic_DNA"/>
</dbReference>
<gene>
    <name evidence="2" type="ORF">IRL76_14045</name>
</gene>
<feature type="transmembrane region" description="Helical" evidence="1">
    <location>
        <begin position="5"/>
        <end position="22"/>
    </location>
</feature>
<dbReference type="KEGG" id="qso:IRL76_14045"/>
<keyword evidence="1" id="KW-0472">Membrane</keyword>
<dbReference type="RefSeq" id="WP_200981933.1">
    <property type="nucleotide sequence ID" value="NZ_CP064654.1"/>
</dbReference>
<feature type="transmembrane region" description="Helical" evidence="1">
    <location>
        <begin position="70"/>
        <end position="90"/>
    </location>
</feature>
<organism evidence="2 3">
    <name type="scientific">Qipengyuania soli</name>
    <dbReference type="NCBI Taxonomy" id="2782568"/>
    <lineage>
        <taxon>Bacteria</taxon>
        <taxon>Pseudomonadati</taxon>
        <taxon>Pseudomonadota</taxon>
        <taxon>Alphaproteobacteria</taxon>
        <taxon>Sphingomonadales</taxon>
        <taxon>Erythrobacteraceae</taxon>
        <taxon>Qipengyuania</taxon>
    </lineage>
</organism>
<name>A0A7S8IUE3_9SPHN</name>
<sequence length="112" mass="12807">MTEYFAYFLIAMNFAAFAMFGIDKARSEAGEWRIRESTLLTLALFGGLPGALAGRSLFRHKTRKKSFNEALRLVMLLYLLAMLYILYISLLSDSPMRDELLPNALTKVFERS</sequence>
<keyword evidence="3" id="KW-1185">Reference proteome</keyword>
<keyword evidence="1" id="KW-1133">Transmembrane helix</keyword>
<evidence type="ECO:0000313" key="3">
    <source>
        <dbReference type="Proteomes" id="UP000594459"/>
    </source>
</evidence>
<dbReference type="Pfam" id="PF06961">
    <property type="entry name" value="DUF1294"/>
    <property type="match status" value="1"/>
</dbReference>
<dbReference type="AlphaFoldDB" id="A0A7S8IUE3"/>
<proteinExistence type="predicted"/>
<protein>
    <submittedName>
        <fullName evidence="2">DUF1294 domain-containing protein</fullName>
    </submittedName>
</protein>
<evidence type="ECO:0000313" key="2">
    <source>
        <dbReference type="EMBL" id="QPC98929.1"/>
    </source>
</evidence>
<reference evidence="2 3" key="1">
    <citation type="submission" date="2020-11" db="EMBL/GenBank/DDBJ databases">
        <title>The genome sequence of Erythrobacter sp. 6D36.</title>
        <authorList>
            <person name="Liu Y."/>
        </authorList>
    </citation>
    <scope>NUCLEOTIDE SEQUENCE [LARGE SCALE GENOMIC DNA]</scope>
    <source>
        <strain evidence="2 3">6D36</strain>
    </source>
</reference>